<dbReference type="PANTHER" id="PTHR46565">
    <property type="entry name" value="COLD SHOCK DOMAIN PROTEIN 2"/>
    <property type="match status" value="1"/>
</dbReference>
<feature type="region of interest" description="Disordered" evidence="2">
    <location>
        <begin position="507"/>
        <end position="556"/>
    </location>
</feature>
<keyword evidence="1" id="KW-0863">Zinc-finger</keyword>
<accession>A0A6A6JKV1</accession>
<dbReference type="SUPFAM" id="SSF57756">
    <property type="entry name" value="Retrovirus zinc finger-like domains"/>
    <property type="match status" value="1"/>
</dbReference>
<dbReference type="PROSITE" id="PS50158">
    <property type="entry name" value="ZF_CCHC"/>
    <property type="match status" value="2"/>
</dbReference>
<evidence type="ECO:0000313" key="5">
    <source>
        <dbReference type="Proteomes" id="UP000800097"/>
    </source>
</evidence>
<keyword evidence="1" id="KW-0862">Zinc</keyword>
<feature type="compositionally biased region" description="Basic residues" evidence="2">
    <location>
        <begin position="531"/>
        <end position="543"/>
    </location>
</feature>
<evidence type="ECO:0000256" key="2">
    <source>
        <dbReference type="SAM" id="MobiDB-lite"/>
    </source>
</evidence>
<protein>
    <recommendedName>
        <fullName evidence="3">CCHC-type domain-containing protein</fullName>
    </recommendedName>
</protein>
<dbReference type="Pfam" id="PF00098">
    <property type="entry name" value="zf-CCHC"/>
    <property type="match status" value="3"/>
</dbReference>
<keyword evidence="1" id="KW-0479">Metal-binding</keyword>
<reference evidence="4" key="1">
    <citation type="journal article" date="2020" name="Stud. Mycol.">
        <title>101 Dothideomycetes genomes: a test case for predicting lifestyles and emergence of pathogens.</title>
        <authorList>
            <person name="Haridas S."/>
            <person name="Albert R."/>
            <person name="Binder M."/>
            <person name="Bloem J."/>
            <person name="Labutti K."/>
            <person name="Salamov A."/>
            <person name="Andreopoulos B."/>
            <person name="Baker S."/>
            <person name="Barry K."/>
            <person name="Bills G."/>
            <person name="Bluhm B."/>
            <person name="Cannon C."/>
            <person name="Castanera R."/>
            <person name="Culley D."/>
            <person name="Daum C."/>
            <person name="Ezra D."/>
            <person name="Gonzalez J."/>
            <person name="Henrissat B."/>
            <person name="Kuo A."/>
            <person name="Liang C."/>
            <person name="Lipzen A."/>
            <person name="Lutzoni F."/>
            <person name="Magnuson J."/>
            <person name="Mondo S."/>
            <person name="Nolan M."/>
            <person name="Ohm R."/>
            <person name="Pangilinan J."/>
            <person name="Park H.-J."/>
            <person name="Ramirez L."/>
            <person name="Alfaro M."/>
            <person name="Sun H."/>
            <person name="Tritt A."/>
            <person name="Yoshinaga Y."/>
            <person name="Zwiers L.-H."/>
            <person name="Turgeon B."/>
            <person name="Goodwin S."/>
            <person name="Spatafora J."/>
            <person name="Crous P."/>
            <person name="Grigoriev I."/>
        </authorList>
    </citation>
    <scope>NUCLEOTIDE SEQUENCE</scope>
    <source>
        <strain evidence="4">CBS 379.55</strain>
    </source>
</reference>
<dbReference type="RefSeq" id="XP_033653058.1">
    <property type="nucleotide sequence ID" value="XM_033803066.1"/>
</dbReference>
<feature type="region of interest" description="Disordered" evidence="2">
    <location>
        <begin position="278"/>
        <end position="308"/>
    </location>
</feature>
<feature type="domain" description="CCHC-type" evidence="3">
    <location>
        <begin position="493"/>
        <end position="506"/>
    </location>
</feature>
<dbReference type="SMART" id="SM00343">
    <property type="entry name" value="ZnF_C2HC"/>
    <property type="match status" value="4"/>
</dbReference>
<dbReference type="PANTHER" id="PTHR46565:SF20">
    <property type="entry name" value="COLD SHOCK DOMAIN-CONTAINING PROTEIN 4"/>
    <property type="match status" value="1"/>
</dbReference>
<feature type="domain" description="CCHC-type" evidence="3">
    <location>
        <begin position="391"/>
        <end position="406"/>
    </location>
</feature>
<feature type="region of interest" description="Disordered" evidence="2">
    <location>
        <begin position="1"/>
        <end position="22"/>
    </location>
</feature>
<dbReference type="GO" id="GO:0008270">
    <property type="term" value="F:zinc ion binding"/>
    <property type="evidence" value="ECO:0007669"/>
    <property type="project" value="UniProtKB-KW"/>
</dbReference>
<dbReference type="Proteomes" id="UP000800097">
    <property type="component" value="Unassembled WGS sequence"/>
</dbReference>
<evidence type="ECO:0000259" key="3">
    <source>
        <dbReference type="PROSITE" id="PS50158"/>
    </source>
</evidence>
<name>A0A6A6JKV1_WESOR</name>
<proteinExistence type="predicted"/>
<feature type="compositionally biased region" description="Low complexity" evidence="2">
    <location>
        <begin position="516"/>
        <end position="528"/>
    </location>
</feature>
<dbReference type="Gene3D" id="4.10.60.10">
    <property type="entry name" value="Zinc finger, CCHC-type"/>
    <property type="match status" value="2"/>
</dbReference>
<gene>
    <name evidence="4" type="ORF">EI97DRAFT_77440</name>
</gene>
<organism evidence="4 5">
    <name type="scientific">Westerdykella ornata</name>
    <dbReference type="NCBI Taxonomy" id="318751"/>
    <lineage>
        <taxon>Eukaryota</taxon>
        <taxon>Fungi</taxon>
        <taxon>Dikarya</taxon>
        <taxon>Ascomycota</taxon>
        <taxon>Pezizomycotina</taxon>
        <taxon>Dothideomycetes</taxon>
        <taxon>Pleosporomycetidae</taxon>
        <taxon>Pleosporales</taxon>
        <taxon>Sporormiaceae</taxon>
        <taxon>Westerdykella</taxon>
    </lineage>
</organism>
<evidence type="ECO:0000313" key="4">
    <source>
        <dbReference type="EMBL" id="KAF2275519.1"/>
    </source>
</evidence>
<dbReference type="InterPro" id="IPR001878">
    <property type="entry name" value="Znf_CCHC"/>
</dbReference>
<sequence>MSYPTERNPAPDMPEKPLRGSGAKRQYLTVAQLAKLKTGPRVNILVGPQDDQYIAVEGAYANVLSHYSELAKRTLSGYGVTRLWIPNASKSMISWIYRYMLAGEKDPPDAKFEQHDLASLVSLWCHAKALDYKELTEKTFKRLRHVISTVGVFDVGVVQQVLSTISELRGAIVDAVVYDLTNWVGACDYGYVHQIYHLEGMTALIDAAMEKELRRLVERSEWYYGQPHIKRQIEWMVRHRSNQLKAQNHLGKPISGVPTMREDVHRIKNTAVRRPKQNDMPAIHGVPGMARTQSGKIPSAGVVSTSKTVNKTTRQAKACFNCGSFEHLVRRCNVASAVAADKPAKLSTDHHTAIPPTTESKNRGATKLAEMIEITLSQMRSTKSEPRPKACYTCGSLEHLARRCNETATQAKHKPSDPSTVNGASVIPVRAANDVPLRQPLDSEKPIRCRKCRSIGHIARHCDVVPTMAANKAGDASDANGGPRFTERRPVICYNCEQVGHIARNCHGGRRHESSKAVPAAASKPPTANGHLHKTPFRGRNRNFRREKSDKPSFAPDYVEIAGNGEGITTCDYEVRPGQVTRTGLVV</sequence>
<dbReference type="GO" id="GO:0003676">
    <property type="term" value="F:nucleic acid binding"/>
    <property type="evidence" value="ECO:0007669"/>
    <property type="project" value="InterPro"/>
</dbReference>
<dbReference type="GeneID" id="54556241"/>
<evidence type="ECO:0000256" key="1">
    <source>
        <dbReference type="PROSITE-ProRule" id="PRU00047"/>
    </source>
</evidence>
<dbReference type="InterPro" id="IPR036875">
    <property type="entry name" value="Znf_CCHC_sf"/>
</dbReference>
<keyword evidence="5" id="KW-1185">Reference proteome</keyword>
<dbReference type="EMBL" id="ML986497">
    <property type="protein sequence ID" value="KAF2275519.1"/>
    <property type="molecule type" value="Genomic_DNA"/>
</dbReference>
<dbReference type="OrthoDB" id="3863715at2759"/>
<dbReference type="AlphaFoldDB" id="A0A6A6JKV1"/>